<evidence type="ECO:0000313" key="3">
    <source>
        <dbReference type="Proteomes" id="UP000317557"/>
    </source>
</evidence>
<feature type="transmembrane region" description="Helical" evidence="1">
    <location>
        <begin position="58"/>
        <end position="75"/>
    </location>
</feature>
<sequence length="90" mass="9739">MTFMTFLAYITLGLFIGWLSRVITQDRGVEMIPSLFFGVLGAVSGMLIVQFLGLAGGAFYAVVGAMGILFTVNVFRQDDPVFMETKTSGS</sequence>
<keyword evidence="3" id="KW-1185">Reference proteome</keyword>
<evidence type="ECO:0000256" key="1">
    <source>
        <dbReference type="SAM" id="Phobius"/>
    </source>
</evidence>
<proteinExistence type="predicted"/>
<keyword evidence="1" id="KW-1133">Transmembrane helix</keyword>
<dbReference type="OrthoDB" id="1525147at2"/>
<evidence type="ECO:0008006" key="4">
    <source>
        <dbReference type="Google" id="ProtNLM"/>
    </source>
</evidence>
<gene>
    <name evidence="2" type="ORF">SAMN06265219_112152</name>
</gene>
<evidence type="ECO:0000313" key="2">
    <source>
        <dbReference type="EMBL" id="SMO84997.1"/>
    </source>
</evidence>
<dbReference type="AlphaFoldDB" id="A0A521EM48"/>
<name>A0A521EM48_9BACT</name>
<organism evidence="2 3">
    <name type="scientific">Gracilimonas mengyeensis</name>
    <dbReference type="NCBI Taxonomy" id="1302730"/>
    <lineage>
        <taxon>Bacteria</taxon>
        <taxon>Pseudomonadati</taxon>
        <taxon>Balneolota</taxon>
        <taxon>Balneolia</taxon>
        <taxon>Balneolales</taxon>
        <taxon>Balneolaceae</taxon>
        <taxon>Gracilimonas</taxon>
    </lineage>
</organism>
<feature type="transmembrane region" description="Helical" evidence="1">
    <location>
        <begin position="35"/>
        <end position="52"/>
    </location>
</feature>
<dbReference type="EMBL" id="FXTP01000012">
    <property type="protein sequence ID" value="SMO84997.1"/>
    <property type="molecule type" value="Genomic_DNA"/>
</dbReference>
<accession>A0A521EM48</accession>
<keyword evidence="1" id="KW-0472">Membrane</keyword>
<keyword evidence="1" id="KW-0812">Transmembrane</keyword>
<protein>
    <recommendedName>
        <fullName evidence="4">Transglycosylase associated protein</fullName>
    </recommendedName>
</protein>
<reference evidence="2 3" key="1">
    <citation type="submission" date="2017-05" db="EMBL/GenBank/DDBJ databases">
        <authorList>
            <person name="Varghese N."/>
            <person name="Submissions S."/>
        </authorList>
    </citation>
    <scope>NUCLEOTIDE SEQUENCE [LARGE SCALE GENOMIC DNA]</scope>
    <source>
        <strain evidence="2 3">DSM 21985</strain>
    </source>
</reference>
<dbReference type="Proteomes" id="UP000317557">
    <property type="component" value="Unassembled WGS sequence"/>
</dbReference>
<feature type="transmembrane region" description="Helical" evidence="1">
    <location>
        <begin position="6"/>
        <end position="23"/>
    </location>
</feature>
<dbReference type="RefSeq" id="WP_142455296.1">
    <property type="nucleotide sequence ID" value="NZ_FXTP01000012.1"/>
</dbReference>